<evidence type="ECO:0000313" key="3">
    <source>
        <dbReference type="EMBL" id="QDE69666.1"/>
    </source>
</evidence>
<dbReference type="PANTHER" id="PTHR35004:SF8">
    <property type="entry name" value="TRANSPOSASE RV3428C-RELATED"/>
    <property type="match status" value="1"/>
</dbReference>
<feature type="region of interest" description="Disordered" evidence="1">
    <location>
        <begin position="1"/>
        <end position="20"/>
    </location>
</feature>
<organism evidence="3 4">
    <name type="scientific">Myxococcus xanthus</name>
    <dbReference type="NCBI Taxonomy" id="34"/>
    <lineage>
        <taxon>Bacteria</taxon>
        <taxon>Pseudomonadati</taxon>
        <taxon>Myxococcota</taxon>
        <taxon>Myxococcia</taxon>
        <taxon>Myxococcales</taxon>
        <taxon>Cystobacterineae</taxon>
        <taxon>Myxococcaceae</taxon>
        <taxon>Myxococcus</taxon>
    </lineage>
</organism>
<feature type="domain" description="Transposase for insertion sequence element IS21-like C-terminal" evidence="2">
    <location>
        <begin position="26"/>
        <end position="97"/>
    </location>
</feature>
<evidence type="ECO:0000256" key="1">
    <source>
        <dbReference type="SAM" id="MobiDB-lite"/>
    </source>
</evidence>
<evidence type="ECO:0000313" key="4">
    <source>
        <dbReference type="Proteomes" id="UP000320179"/>
    </source>
</evidence>
<dbReference type="AlphaFoldDB" id="A0AAE6KTW4"/>
<dbReference type="InterPro" id="IPR054353">
    <property type="entry name" value="IstA-like_C"/>
</dbReference>
<dbReference type="EMBL" id="CP017174">
    <property type="protein sequence ID" value="QDE69666.1"/>
    <property type="molecule type" value="Genomic_DNA"/>
</dbReference>
<dbReference type="RefSeq" id="WP_140876173.1">
    <property type="nucleotide sequence ID" value="NZ_CP017172.1"/>
</dbReference>
<name>A0AAE6KTW4_MYXXA</name>
<evidence type="ECO:0000259" key="2">
    <source>
        <dbReference type="Pfam" id="PF22483"/>
    </source>
</evidence>
<accession>A0AAE6KTW4</accession>
<dbReference type="Pfam" id="PF22483">
    <property type="entry name" value="Mu-transpos_C_2"/>
    <property type="match status" value="1"/>
</dbReference>
<feature type="compositionally biased region" description="Polar residues" evidence="1">
    <location>
        <begin position="1"/>
        <end position="12"/>
    </location>
</feature>
<gene>
    <name evidence="3" type="ORF">BHS09_23270</name>
</gene>
<protein>
    <recommendedName>
        <fullName evidence="2">Transposase for insertion sequence element IS21-like C-terminal domain-containing protein</fullName>
    </recommendedName>
</protein>
<reference evidence="3 4" key="1">
    <citation type="journal article" date="2019" name="Science">
        <title>Social genes are selection hotspots in kin groups of a soil microbe.</title>
        <authorList>
            <person name="Wielgoss S."/>
            <person name="Wolfensberger R."/>
            <person name="Sun L."/>
            <person name="Fiegna F."/>
            <person name="Velicer G.J."/>
        </authorList>
    </citation>
    <scope>NUCLEOTIDE SEQUENCE [LARGE SCALE GENOMIC DNA]</scope>
    <source>
        <strain evidence="3 4">MC3.5.9c15</strain>
    </source>
</reference>
<dbReference type="PANTHER" id="PTHR35004">
    <property type="entry name" value="TRANSPOSASE RV3428C-RELATED"/>
    <property type="match status" value="1"/>
</dbReference>
<feature type="region of interest" description="Disordered" evidence="1">
    <location>
        <begin position="88"/>
        <end position="121"/>
    </location>
</feature>
<dbReference type="Proteomes" id="UP000320179">
    <property type="component" value="Chromosome"/>
</dbReference>
<sequence length="135" mass="15230">MRRTWAQLSSTAGGDHFHQRATLKPLPTRPYQLAFWKKARMNIDYHVELEGHWYSVPYTLVGNPVEVRHTEGCVEAFLAGRRVASHVRSAQPGRFSTQPEHMPAPTGSTPSGRPCVSLAGPKAWAPRARSWWRNS</sequence>
<proteinExistence type="predicted"/>